<reference evidence="5" key="1">
    <citation type="submission" date="2015-10" db="EMBL/GenBank/DDBJ databases">
        <title>Metagenome-Assembled Genomes uncover a global brackish microbiome.</title>
        <authorList>
            <person name="Hugerth L.W."/>
            <person name="Larsson J."/>
            <person name="Alneberg J."/>
            <person name="Lindh M.V."/>
            <person name="Legrand C."/>
            <person name="Pinhassi J."/>
            <person name="Andersson A."/>
        </authorList>
    </citation>
    <scope>NUCLEOTIDE SEQUENCE [LARGE SCALE GENOMIC DNA]</scope>
</reference>
<dbReference type="FunFam" id="3.40.50.720:FF:000084">
    <property type="entry name" value="Short-chain dehydrogenase reductase"/>
    <property type="match status" value="1"/>
</dbReference>
<dbReference type="AlphaFoldDB" id="A0A0R2PW55"/>
<evidence type="ECO:0000313" key="4">
    <source>
        <dbReference type="EMBL" id="KRO41170.1"/>
    </source>
</evidence>
<evidence type="ECO:0000313" key="5">
    <source>
        <dbReference type="Proteomes" id="UP000050874"/>
    </source>
</evidence>
<name>A0A0R2PW55_9GAMM</name>
<dbReference type="CDD" id="cd05233">
    <property type="entry name" value="SDR_c"/>
    <property type="match status" value="1"/>
</dbReference>
<dbReference type="PRINTS" id="PR00080">
    <property type="entry name" value="SDRFAMILY"/>
</dbReference>
<dbReference type="PRINTS" id="PR00081">
    <property type="entry name" value="GDHRDH"/>
</dbReference>
<dbReference type="InterPro" id="IPR002347">
    <property type="entry name" value="SDR_fam"/>
</dbReference>
<comment type="caution">
    <text evidence="4">The sequence shown here is derived from an EMBL/GenBank/DDBJ whole genome shotgun (WGS) entry which is preliminary data.</text>
</comment>
<evidence type="ECO:0000256" key="1">
    <source>
        <dbReference type="ARBA" id="ARBA00006484"/>
    </source>
</evidence>
<organism evidence="4 5">
    <name type="scientific">SAR86 cluster bacterium BACL1 MAG-120920-bin57</name>
    <dbReference type="NCBI Taxonomy" id="1655571"/>
    <lineage>
        <taxon>Bacteria</taxon>
        <taxon>Pseudomonadati</taxon>
        <taxon>Pseudomonadota</taxon>
        <taxon>Gammaproteobacteria</taxon>
        <taxon>SAR86 cluster</taxon>
    </lineage>
</organism>
<evidence type="ECO:0000259" key="3">
    <source>
        <dbReference type="SMART" id="SM00822"/>
    </source>
</evidence>
<dbReference type="SMART" id="SM00822">
    <property type="entry name" value="PKS_KR"/>
    <property type="match status" value="1"/>
</dbReference>
<dbReference type="InterPro" id="IPR036291">
    <property type="entry name" value="NAD(P)-bd_dom_sf"/>
</dbReference>
<evidence type="ECO:0000256" key="2">
    <source>
        <dbReference type="ARBA" id="ARBA00023002"/>
    </source>
</evidence>
<dbReference type="SUPFAM" id="SSF51735">
    <property type="entry name" value="NAD(P)-binding Rossmann-fold domains"/>
    <property type="match status" value="1"/>
</dbReference>
<dbReference type="Pfam" id="PF13561">
    <property type="entry name" value="adh_short_C2"/>
    <property type="match status" value="1"/>
</dbReference>
<dbReference type="InterPro" id="IPR020904">
    <property type="entry name" value="Sc_DH/Rdtase_CS"/>
</dbReference>
<dbReference type="InterPro" id="IPR057326">
    <property type="entry name" value="KR_dom"/>
</dbReference>
<dbReference type="Gene3D" id="3.40.50.720">
    <property type="entry name" value="NAD(P)-binding Rossmann-like Domain"/>
    <property type="match status" value="1"/>
</dbReference>
<protein>
    <submittedName>
        <fullName evidence="4">Oxidoreductase</fullName>
    </submittedName>
</protein>
<dbReference type="PANTHER" id="PTHR43639">
    <property type="entry name" value="OXIDOREDUCTASE, SHORT-CHAIN DEHYDROGENASE/REDUCTASE FAMILY (AFU_ORTHOLOGUE AFUA_5G02870)"/>
    <property type="match status" value="1"/>
</dbReference>
<keyword evidence="2" id="KW-0560">Oxidoreductase</keyword>
<feature type="domain" description="Ketoreductase" evidence="3">
    <location>
        <begin position="6"/>
        <end position="193"/>
    </location>
</feature>
<sequence length="255" mass="26721">MTSKNPVAIVTGGSRGIGAATAKLLSSTGWNVIITCSSSIEQAEDIALKCSEQSSEVIALKADVAKDEDCLMAVNTAIETWGRLDALVNNAGTTKFAWDHGDLAAVSSEDFHEIYSVNVIGPFQMARAAKEHLLKSQNPSIVNISSIAGIKGIGSSIAYASSKGALNTMTLSMARNLGPIRVNAVCPGFIEGDWLKNGMGEERYEATKTHIQNTAPLGKACSPESIAEVIVGLIEKSELVTGQLITVDGGVSLNL</sequence>
<dbReference type="PROSITE" id="PS00061">
    <property type="entry name" value="ADH_SHORT"/>
    <property type="match status" value="1"/>
</dbReference>
<comment type="similarity">
    <text evidence="1">Belongs to the short-chain dehydrogenases/reductases (SDR) family.</text>
</comment>
<dbReference type="GO" id="GO:0016491">
    <property type="term" value="F:oxidoreductase activity"/>
    <property type="evidence" value="ECO:0007669"/>
    <property type="project" value="UniProtKB-KW"/>
</dbReference>
<dbReference type="Proteomes" id="UP000050874">
    <property type="component" value="Unassembled WGS sequence"/>
</dbReference>
<dbReference type="EMBL" id="LIAV01000020">
    <property type="protein sequence ID" value="KRO41170.1"/>
    <property type="molecule type" value="Genomic_DNA"/>
</dbReference>
<accession>A0A0R2PW55</accession>
<dbReference type="PANTHER" id="PTHR43639:SF1">
    <property type="entry name" value="SHORT-CHAIN DEHYDROGENASE_REDUCTASE FAMILY PROTEIN"/>
    <property type="match status" value="1"/>
</dbReference>
<proteinExistence type="inferred from homology"/>
<gene>
    <name evidence="4" type="ORF">ABR63_01380</name>
</gene>